<reference evidence="8 9" key="1">
    <citation type="submission" date="2015-12" db="EMBL/GenBank/DDBJ databases">
        <title>The genome of Folsomia candida.</title>
        <authorList>
            <person name="Faddeeva A."/>
            <person name="Derks M.F."/>
            <person name="Anvar Y."/>
            <person name="Smit S."/>
            <person name="Van Straalen N."/>
            <person name="Roelofs D."/>
        </authorList>
    </citation>
    <scope>NUCLEOTIDE SEQUENCE [LARGE SCALE GENOMIC DNA]</scope>
    <source>
        <strain evidence="8 9">VU population</strain>
        <tissue evidence="8">Whole body</tissue>
    </source>
</reference>
<evidence type="ECO:0000256" key="3">
    <source>
        <dbReference type="ARBA" id="ARBA00022771"/>
    </source>
</evidence>
<dbReference type="SUPFAM" id="SSF57667">
    <property type="entry name" value="beta-beta-alpha zinc fingers"/>
    <property type="match status" value="3"/>
</dbReference>
<keyword evidence="2" id="KW-0677">Repeat</keyword>
<feature type="domain" description="C2H2-type" evidence="7">
    <location>
        <begin position="464"/>
        <end position="492"/>
    </location>
</feature>
<keyword evidence="4" id="KW-0862">Zinc</keyword>
<dbReference type="AlphaFoldDB" id="A0A226D6A4"/>
<evidence type="ECO:0000256" key="5">
    <source>
        <dbReference type="PROSITE-ProRule" id="PRU00042"/>
    </source>
</evidence>
<feature type="compositionally biased region" description="Basic residues" evidence="6">
    <location>
        <begin position="212"/>
        <end position="241"/>
    </location>
</feature>
<feature type="domain" description="C2H2-type" evidence="7">
    <location>
        <begin position="493"/>
        <end position="520"/>
    </location>
</feature>
<evidence type="ECO:0000259" key="7">
    <source>
        <dbReference type="PROSITE" id="PS50157"/>
    </source>
</evidence>
<protein>
    <submittedName>
        <fullName evidence="8">Zinc finger protein 26</fullName>
    </submittedName>
</protein>
<feature type="domain" description="C2H2-type" evidence="7">
    <location>
        <begin position="672"/>
        <end position="701"/>
    </location>
</feature>
<dbReference type="PROSITE" id="PS00028">
    <property type="entry name" value="ZINC_FINGER_C2H2_1"/>
    <property type="match status" value="4"/>
</dbReference>
<dbReference type="PANTHER" id="PTHR24379">
    <property type="entry name" value="KRAB AND ZINC FINGER DOMAIN-CONTAINING"/>
    <property type="match status" value="1"/>
</dbReference>
<sequence>MATSGICFFCRTSCQSTGCDCSCGSDFVPLFLTYLNTINMDKKYASNFRREDFHSCEKCGTLLQTICGHLQKLGQDLFRMYTITLENLDRDEVIEEDDVLQKLRRKSVSQFNPSVAVIRVHTDLESRRPQESDRSSCSSPIYDDAQSDLDLDDGPFKIELDGEEDESDPEYEVVEQISDSLEWEDLGISPNQEESPHASGESSSDDGDLPLPRKRRRRRKSDPLRVKKPRQRVRKSPRVRKVIAPPEPEETDSEAEKRMVKVLHGGVEIKSDGSIFKCGLCNSKSTTWRAMTCHVKQHAHLLTDRLPFHCSSCGSLFSSQDLLTLHILQSNKCDPATMDLPQPQKVVTCVVTGLDPTFDKKCDECDLSFKSDATLTNHKVEVHLNGARYQCAICFVRFRGQSNYDYHVRKCDGSSKTGEEDAAVVVADADVPRSSYLGVEMKKIVMDEDALRGLVKRKQHKIQFQCGRCKYRCANKGNLKQHIRLNHTDNVPFKCLRCGFTFACQTTLDQHLLDHPTHRNFTCKVCQSVFTLRKTRDNHVLKVHEKPDLFSCPHCGRGFRNISVAERHKTTCGGGVGEESVQKFDEDAKSRLEAEQESIRGREIISNYCKFCRKMVFGSAPTFTLHEKICRNSATDLKWGELLVPVRTGVWLLDNVEIAMTQILENPLLSMYKCGGCNETFLNRSDAKDHAKKSNHGKVREEQG</sequence>
<evidence type="ECO:0000256" key="1">
    <source>
        <dbReference type="ARBA" id="ARBA00022723"/>
    </source>
</evidence>
<feature type="domain" description="C2H2-type" evidence="7">
    <location>
        <begin position="360"/>
        <end position="383"/>
    </location>
</feature>
<evidence type="ECO:0000256" key="2">
    <source>
        <dbReference type="ARBA" id="ARBA00022737"/>
    </source>
</evidence>
<feature type="domain" description="C2H2-type" evidence="7">
    <location>
        <begin position="550"/>
        <end position="580"/>
    </location>
</feature>
<evidence type="ECO:0000256" key="6">
    <source>
        <dbReference type="SAM" id="MobiDB-lite"/>
    </source>
</evidence>
<dbReference type="Gene3D" id="3.30.160.60">
    <property type="entry name" value="Classic Zinc Finger"/>
    <property type="match status" value="4"/>
</dbReference>
<evidence type="ECO:0000313" key="9">
    <source>
        <dbReference type="Proteomes" id="UP000198287"/>
    </source>
</evidence>
<feature type="compositionally biased region" description="Acidic residues" evidence="6">
    <location>
        <begin position="161"/>
        <end position="173"/>
    </location>
</feature>
<dbReference type="EMBL" id="LNIX01000037">
    <property type="protein sequence ID" value="OXA39796.1"/>
    <property type="molecule type" value="Genomic_DNA"/>
</dbReference>
<dbReference type="GO" id="GO:0008270">
    <property type="term" value="F:zinc ion binding"/>
    <property type="evidence" value="ECO:0007669"/>
    <property type="project" value="UniProtKB-KW"/>
</dbReference>
<feature type="compositionally biased region" description="Basic and acidic residues" evidence="6">
    <location>
        <begin position="122"/>
        <end position="134"/>
    </location>
</feature>
<feature type="region of interest" description="Disordered" evidence="6">
    <location>
        <begin position="122"/>
        <end position="173"/>
    </location>
</feature>
<dbReference type="PROSITE" id="PS50157">
    <property type="entry name" value="ZINC_FINGER_C2H2_2"/>
    <property type="match status" value="5"/>
</dbReference>
<dbReference type="InterPro" id="IPR036236">
    <property type="entry name" value="Znf_C2H2_sf"/>
</dbReference>
<evidence type="ECO:0000313" key="8">
    <source>
        <dbReference type="EMBL" id="OXA39796.1"/>
    </source>
</evidence>
<gene>
    <name evidence="8" type="ORF">Fcan01_25530</name>
</gene>
<dbReference type="OrthoDB" id="10039931at2759"/>
<comment type="caution">
    <text evidence="8">The sequence shown here is derived from an EMBL/GenBank/DDBJ whole genome shotgun (WGS) entry which is preliminary data.</text>
</comment>
<keyword evidence="3 5" id="KW-0863">Zinc-finger</keyword>
<keyword evidence="9" id="KW-1185">Reference proteome</keyword>
<name>A0A226D6A4_FOLCA</name>
<keyword evidence="1" id="KW-0479">Metal-binding</keyword>
<dbReference type="Proteomes" id="UP000198287">
    <property type="component" value="Unassembled WGS sequence"/>
</dbReference>
<feature type="region of interest" description="Disordered" evidence="6">
    <location>
        <begin position="187"/>
        <end position="255"/>
    </location>
</feature>
<organism evidence="8 9">
    <name type="scientific">Folsomia candida</name>
    <name type="common">Springtail</name>
    <dbReference type="NCBI Taxonomy" id="158441"/>
    <lineage>
        <taxon>Eukaryota</taxon>
        <taxon>Metazoa</taxon>
        <taxon>Ecdysozoa</taxon>
        <taxon>Arthropoda</taxon>
        <taxon>Hexapoda</taxon>
        <taxon>Collembola</taxon>
        <taxon>Entomobryomorpha</taxon>
        <taxon>Isotomoidea</taxon>
        <taxon>Isotomidae</taxon>
        <taxon>Proisotominae</taxon>
        <taxon>Folsomia</taxon>
    </lineage>
</organism>
<dbReference type="PANTHER" id="PTHR24379:SF121">
    <property type="entry name" value="C2H2-TYPE DOMAIN-CONTAINING PROTEIN"/>
    <property type="match status" value="1"/>
</dbReference>
<dbReference type="SMART" id="SM00355">
    <property type="entry name" value="ZnF_C2H2"/>
    <property type="match status" value="9"/>
</dbReference>
<evidence type="ECO:0000256" key="4">
    <source>
        <dbReference type="ARBA" id="ARBA00022833"/>
    </source>
</evidence>
<accession>A0A226D6A4</accession>
<proteinExistence type="predicted"/>
<dbReference type="InterPro" id="IPR013087">
    <property type="entry name" value="Znf_C2H2_type"/>
</dbReference>